<dbReference type="EMBL" id="BMDX01000006">
    <property type="protein sequence ID" value="GGA75265.1"/>
    <property type="molecule type" value="Genomic_DNA"/>
</dbReference>
<feature type="signal peptide" evidence="1">
    <location>
        <begin position="1"/>
        <end position="24"/>
    </location>
</feature>
<evidence type="ECO:0000256" key="1">
    <source>
        <dbReference type="SAM" id="SignalP"/>
    </source>
</evidence>
<feature type="domain" description="DUF5060" evidence="2">
    <location>
        <begin position="34"/>
        <end position="118"/>
    </location>
</feature>
<dbReference type="PROSITE" id="PS51257">
    <property type="entry name" value="PROKAR_LIPOPROTEIN"/>
    <property type="match status" value="1"/>
</dbReference>
<dbReference type="InterPro" id="IPR013783">
    <property type="entry name" value="Ig-like_fold"/>
</dbReference>
<dbReference type="InterPro" id="IPR032260">
    <property type="entry name" value="DUF5060"/>
</dbReference>
<protein>
    <recommendedName>
        <fullName evidence="2">DUF5060 domain-containing protein</fullName>
    </recommendedName>
</protein>
<dbReference type="Gene3D" id="3.20.20.80">
    <property type="entry name" value="Glycosidases"/>
    <property type="match status" value="1"/>
</dbReference>
<dbReference type="OrthoDB" id="246387at2"/>
<feature type="chain" id="PRO_5035278169" description="DUF5060 domain-containing protein" evidence="1">
    <location>
        <begin position="25"/>
        <end position="616"/>
    </location>
</feature>
<dbReference type="Proteomes" id="UP000619743">
    <property type="component" value="Unassembled WGS sequence"/>
</dbReference>
<keyword evidence="4" id="KW-1185">Reference proteome</keyword>
<dbReference type="Pfam" id="PF16586">
    <property type="entry name" value="DUF5060"/>
    <property type="match status" value="1"/>
</dbReference>
<evidence type="ECO:0000313" key="3">
    <source>
        <dbReference type="EMBL" id="GGA75265.1"/>
    </source>
</evidence>
<comment type="caution">
    <text evidence="3">The sequence shown here is derived from an EMBL/GenBank/DDBJ whole genome shotgun (WGS) entry which is preliminary data.</text>
</comment>
<evidence type="ECO:0000313" key="4">
    <source>
        <dbReference type="Proteomes" id="UP000619743"/>
    </source>
</evidence>
<gene>
    <name evidence="3" type="ORF">GCM10011369_16430</name>
</gene>
<keyword evidence="1" id="KW-0732">Signal</keyword>
<proteinExistence type="predicted"/>
<accession>A0A8J2U4P4</accession>
<dbReference type="Gene3D" id="2.60.40.10">
    <property type="entry name" value="Immunoglobulins"/>
    <property type="match status" value="1"/>
</dbReference>
<evidence type="ECO:0000259" key="2">
    <source>
        <dbReference type="Pfam" id="PF16586"/>
    </source>
</evidence>
<organism evidence="3 4">
    <name type="scientific">Neiella marina</name>
    <dbReference type="NCBI Taxonomy" id="508461"/>
    <lineage>
        <taxon>Bacteria</taxon>
        <taxon>Pseudomonadati</taxon>
        <taxon>Pseudomonadota</taxon>
        <taxon>Gammaproteobacteria</taxon>
        <taxon>Alteromonadales</taxon>
        <taxon>Echinimonadaceae</taxon>
        <taxon>Neiella</taxon>
    </lineage>
</organism>
<reference evidence="4" key="1">
    <citation type="journal article" date="2019" name="Int. J. Syst. Evol. Microbiol.">
        <title>The Global Catalogue of Microorganisms (GCM) 10K type strain sequencing project: providing services to taxonomists for standard genome sequencing and annotation.</title>
        <authorList>
            <consortium name="The Broad Institute Genomics Platform"/>
            <consortium name="The Broad Institute Genome Sequencing Center for Infectious Disease"/>
            <person name="Wu L."/>
            <person name="Ma J."/>
        </authorList>
    </citation>
    <scope>NUCLEOTIDE SEQUENCE [LARGE SCALE GENOMIC DNA]</scope>
    <source>
        <strain evidence="4">CGMCC 1.10130</strain>
    </source>
</reference>
<name>A0A8J2U4P4_9GAMM</name>
<dbReference type="AlphaFoldDB" id="A0A8J2U4P4"/>
<dbReference type="RefSeq" id="WP_087505506.1">
    <property type="nucleotide sequence ID" value="NZ_BMDX01000006.1"/>
</dbReference>
<sequence length="616" mass="70147">MKNFNLLQYILAAVLLGYSCLCCAAVPVTLNGELRQWHTIELAFAGPEVSEQDQYNPFLNYRLNVEFRHPTTGKSYVVPGFFGADGNAANSSASRGNQWLVRFSPDEVGVWHWQAQFRQGPYVAISEAKHSGRSAAYMDGQRGQFDVQPSNKQGPDFRALGRLQWVNERYLRFAGSGDYFIKAGPDSPENLLAYADFDGSQHQDGFGDELIKTWAPHRSDWQMGDPTWADDKGKNLIGALNYIASKGMNSISFLTLNIKGDDKNVFPYVDYHNYDRFDVSKLEQWNIVFSHAQSLGLFLHFKTQEVENQGLLDGGGLGAERKLYYRELIARFGHHLALNWNMGEENGDWVPENTTAPQGTLQRLAMAAYFNQVDPYQHHRVIHNGWYFNDLRGADSWYTGASVQTSSPDFSNVHKQAKEILSWPNANGRQWAVAVDEPGDAEHALKPDAIDPEHQQARQNGLWGAYMAGAWGTEWYFGYKHAHSDLTAQDWRSRDKFWQQAKIAIDFFSMVDVPLHKAKNHDDLAEDAWVLAELGEFYIVYVKRMPEKLMLKMLPQDANYSVEWYDPLRGGELQFGSVKQLQIEDEGKYSWLRVTSYLGQPPSNPEQEWAIVVKKI</sequence>